<feature type="signal peptide" evidence="3">
    <location>
        <begin position="1"/>
        <end position="25"/>
    </location>
</feature>
<dbReference type="Gene3D" id="1.10.238.10">
    <property type="entry name" value="EF-hand"/>
    <property type="match status" value="2"/>
</dbReference>
<dbReference type="SUPFAM" id="SSF47473">
    <property type="entry name" value="EF-hand"/>
    <property type="match status" value="1"/>
</dbReference>
<dbReference type="PROSITE" id="PS50222">
    <property type="entry name" value="EF_HAND_2"/>
    <property type="match status" value="1"/>
</dbReference>
<dbReference type="PANTHER" id="PTHR10827:SF98">
    <property type="entry name" value="45 KDA CALCIUM-BINDING PROTEIN"/>
    <property type="match status" value="1"/>
</dbReference>
<dbReference type="GO" id="GO:0005509">
    <property type="term" value="F:calcium ion binding"/>
    <property type="evidence" value="ECO:0007669"/>
    <property type="project" value="InterPro"/>
</dbReference>
<dbReference type="InterPro" id="IPR018247">
    <property type="entry name" value="EF_Hand_1_Ca_BS"/>
</dbReference>
<sequence length="143" mass="15628">MKKASYALVSALVAALSLPGISAHAQTVSPILQRLDANNDGAVSRDEIVAARAKLFARLDVNSDGVIDEDETEMLRDAIMDRATAMQARLGNQKRRLDTSGDGKVSRDEFRARTLFFDLADRDGDGKLSAAEFLVIRGIMFDR</sequence>
<accession>A0A385FWB2</accession>
<organism evidence="5">
    <name type="scientific">Pseudomonas aeruginosa</name>
    <dbReference type="NCBI Taxonomy" id="287"/>
    <lineage>
        <taxon>Bacteria</taxon>
        <taxon>Pseudomonadati</taxon>
        <taxon>Pseudomonadota</taxon>
        <taxon>Gammaproteobacteria</taxon>
        <taxon>Pseudomonadales</taxon>
        <taxon>Pseudomonadaceae</taxon>
        <taxon>Pseudomonas</taxon>
    </lineage>
</organism>
<keyword evidence="1" id="KW-0479">Metal-binding</keyword>
<evidence type="ECO:0000256" key="1">
    <source>
        <dbReference type="ARBA" id="ARBA00022723"/>
    </source>
</evidence>
<evidence type="ECO:0000256" key="3">
    <source>
        <dbReference type="SAM" id="SignalP"/>
    </source>
</evidence>
<geneLocation type="plasmid" evidence="5">
    <name>pMKPA34-2</name>
</geneLocation>
<dbReference type="EMBL" id="MH547561">
    <property type="protein sequence ID" value="AXV45948.1"/>
    <property type="molecule type" value="Genomic_DNA"/>
</dbReference>
<dbReference type="RefSeq" id="WP_114249827.1">
    <property type="nucleotide sequence ID" value="NZ_MH547561.1"/>
</dbReference>
<feature type="domain" description="EF-hand" evidence="4">
    <location>
        <begin position="116"/>
        <end position="143"/>
    </location>
</feature>
<feature type="chain" id="PRO_5017346335" evidence="3">
    <location>
        <begin position="26"/>
        <end position="143"/>
    </location>
</feature>
<dbReference type="PANTHER" id="PTHR10827">
    <property type="entry name" value="RETICULOCALBIN"/>
    <property type="match status" value="1"/>
</dbReference>
<evidence type="ECO:0000256" key="2">
    <source>
        <dbReference type="ARBA" id="ARBA00022737"/>
    </source>
</evidence>
<dbReference type="Pfam" id="PF13202">
    <property type="entry name" value="EF-hand_5"/>
    <property type="match status" value="4"/>
</dbReference>
<reference evidence="5" key="1">
    <citation type="submission" date="2018-06" db="EMBL/GenBank/DDBJ databases">
        <title>Complete Sequence of plasmid pMKPA34-1 and pMKPA34-2 isolated from MDR P. aeruginosa.</title>
        <authorList>
            <person name="Subedi D."/>
            <person name="Kohli G.S."/>
            <person name="Vijay A.K."/>
            <person name="Rice S.A."/>
            <person name="Willcox M."/>
        </authorList>
    </citation>
    <scope>NUCLEOTIDE SEQUENCE</scope>
    <source>
        <strain evidence="5">PA34</strain>
        <plasmid evidence="5">pMKPA34-2</plasmid>
    </source>
</reference>
<keyword evidence="2" id="KW-0677">Repeat</keyword>
<dbReference type="InterPro" id="IPR011992">
    <property type="entry name" value="EF-hand-dom_pair"/>
</dbReference>
<dbReference type="AlphaFoldDB" id="A0A385FWB2"/>
<keyword evidence="5" id="KW-0614">Plasmid</keyword>
<dbReference type="InterPro" id="IPR002048">
    <property type="entry name" value="EF_hand_dom"/>
</dbReference>
<dbReference type="PROSITE" id="PS00018">
    <property type="entry name" value="EF_HAND_1"/>
    <property type="match status" value="1"/>
</dbReference>
<evidence type="ECO:0000259" key="4">
    <source>
        <dbReference type="PROSITE" id="PS50222"/>
    </source>
</evidence>
<protein>
    <submittedName>
        <fullName evidence="5">Transaldolase/EF-hand domain-containing protein</fullName>
    </submittedName>
</protein>
<keyword evidence="3" id="KW-0732">Signal</keyword>
<name>A0A385FWB2_PSEAI</name>
<gene>
    <name evidence="5" type="ORF">pMKPA34_0104</name>
</gene>
<proteinExistence type="predicted"/>
<evidence type="ECO:0000313" key="5">
    <source>
        <dbReference type="EMBL" id="AXV45948.1"/>
    </source>
</evidence>